<dbReference type="EC" id="3.1.26.4" evidence="3"/>
<proteinExistence type="inferred from homology"/>
<dbReference type="InterPro" id="IPR050092">
    <property type="entry name" value="RNase_H"/>
</dbReference>
<evidence type="ECO:0000313" key="10">
    <source>
        <dbReference type="Proteomes" id="UP001437256"/>
    </source>
</evidence>
<name>A0ABR2ZC90_9AGAR</name>
<evidence type="ECO:0000256" key="3">
    <source>
        <dbReference type="ARBA" id="ARBA00012180"/>
    </source>
</evidence>
<comment type="catalytic activity">
    <reaction evidence="1">
        <text>Endonucleolytic cleavage to 5'-phosphomonoester.</text>
        <dbReference type="EC" id="3.1.26.4"/>
    </reaction>
</comment>
<protein>
    <recommendedName>
        <fullName evidence="3">ribonuclease H</fullName>
        <ecNumber evidence="3">3.1.26.4</ecNumber>
    </recommendedName>
</protein>
<feature type="domain" description="RNase H type-1" evidence="8">
    <location>
        <begin position="48"/>
        <end position="194"/>
    </location>
</feature>
<organism evidence="9 10">
    <name type="scientific">Marasmius tenuissimus</name>
    <dbReference type="NCBI Taxonomy" id="585030"/>
    <lineage>
        <taxon>Eukaryota</taxon>
        <taxon>Fungi</taxon>
        <taxon>Dikarya</taxon>
        <taxon>Basidiomycota</taxon>
        <taxon>Agaricomycotina</taxon>
        <taxon>Agaricomycetes</taxon>
        <taxon>Agaricomycetidae</taxon>
        <taxon>Agaricales</taxon>
        <taxon>Marasmiineae</taxon>
        <taxon>Marasmiaceae</taxon>
        <taxon>Marasmius</taxon>
    </lineage>
</organism>
<evidence type="ECO:0000256" key="6">
    <source>
        <dbReference type="ARBA" id="ARBA00022759"/>
    </source>
</evidence>
<dbReference type="EMBL" id="JBBXMP010000264">
    <property type="protein sequence ID" value="KAL0058903.1"/>
    <property type="molecule type" value="Genomic_DNA"/>
</dbReference>
<evidence type="ECO:0000256" key="7">
    <source>
        <dbReference type="ARBA" id="ARBA00022801"/>
    </source>
</evidence>
<sequence length="290" mass="31925">MAENLTNGEAAFIPKITTEGALADVFRIFSDPSKSENTPDTELYPPNGIPRTVVYTDGSCENNGSDEPEAGAGILIKDASNDGEDLLKTIKIPNELGPSNNCGELIAIKEALESLPARDILIQSDSKYAIEGLTKHLESWKDRGYIGVENAHIIEVIAARLRARKARTAFKWVKGHTGDPGNEEADKLASLGRQKQQPDLIDMTIPPDLDISGAKLSKITQALAYRGIKNIKENTLKYQEARDRTSIRKNLAKAKRATKNVARTAPSEKQLWNSLKNKNNWKLLEGNPRI</sequence>
<dbReference type="InterPro" id="IPR036397">
    <property type="entry name" value="RNaseH_sf"/>
</dbReference>
<dbReference type="PROSITE" id="PS50879">
    <property type="entry name" value="RNASE_H_1"/>
    <property type="match status" value="1"/>
</dbReference>
<evidence type="ECO:0000256" key="4">
    <source>
        <dbReference type="ARBA" id="ARBA00022722"/>
    </source>
</evidence>
<comment type="caution">
    <text evidence="9">The sequence shown here is derived from an EMBL/GenBank/DDBJ whole genome shotgun (WGS) entry which is preliminary data.</text>
</comment>
<accession>A0ABR2ZC90</accession>
<evidence type="ECO:0000256" key="2">
    <source>
        <dbReference type="ARBA" id="ARBA00005300"/>
    </source>
</evidence>
<comment type="similarity">
    <text evidence="2">Belongs to the RNase H family.</text>
</comment>
<dbReference type="SUPFAM" id="SSF53098">
    <property type="entry name" value="Ribonuclease H-like"/>
    <property type="match status" value="1"/>
</dbReference>
<keyword evidence="10" id="KW-1185">Reference proteome</keyword>
<dbReference type="CDD" id="cd09280">
    <property type="entry name" value="RNase_HI_eukaryote_like"/>
    <property type="match status" value="1"/>
</dbReference>
<evidence type="ECO:0000259" key="8">
    <source>
        <dbReference type="PROSITE" id="PS50879"/>
    </source>
</evidence>
<dbReference type="PANTHER" id="PTHR10642">
    <property type="entry name" value="RIBONUCLEASE H1"/>
    <property type="match status" value="1"/>
</dbReference>
<dbReference type="Proteomes" id="UP001437256">
    <property type="component" value="Unassembled WGS sequence"/>
</dbReference>
<dbReference type="PANTHER" id="PTHR10642:SF26">
    <property type="entry name" value="RIBONUCLEASE H1"/>
    <property type="match status" value="1"/>
</dbReference>
<dbReference type="InterPro" id="IPR002156">
    <property type="entry name" value="RNaseH_domain"/>
</dbReference>
<keyword evidence="4" id="KW-0540">Nuclease</keyword>
<evidence type="ECO:0000256" key="5">
    <source>
        <dbReference type="ARBA" id="ARBA00022723"/>
    </source>
</evidence>
<dbReference type="Gene3D" id="3.30.420.10">
    <property type="entry name" value="Ribonuclease H-like superfamily/Ribonuclease H"/>
    <property type="match status" value="1"/>
</dbReference>
<keyword evidence="5" id="KW-0479">Metal-binding</keyword>
<gene>
    <name evidence="9" type="ORF">AAF712_014385</name>
</gene>
<keyword evidence="6" id="KW-0255">Endonuclease</keyword>
<dbReference type="Pfam" id="PF00075">
    <property type="entry name" value="RNase_H"/>
    <property type="match status" value="1"/>
</dbReference>
<reference evidence="9 10" key="1">
    <citation type="submission" date="2024-05" db="EMBL/GenBank/DDBJ databases">
        <title>A draft genome resource for the thread blight pathogen Marasmius tenuissimus strain MS-2.</title>
        <authorList>
            <person name="Yulfo-Soto G.E."/>
            <person name="Baruah I.K."/>
            <person name="Amoako-Attah I."/>
            <person name="Bukari Y."/>
            <person name="Meinhardt L.W."/>
            <person name="Bailey B.A."/>
            <person name="Cohen S.P."/>
        </authorList>
    </citation>
    <scope>NUCLEOTIDE SEQUENCE [LARGE SCALE GENOMIC DNA]</scope>
    <source>
        <strain evidence="9 10">MS-2</strain>
    </source>
</reference>
<dbReference type="InterPro" id="IPR012337">
    <property type="entry name" value="RNaseH-like_sf"/>
</dbReference>
<evidence type="ECO:0000313" key="9">
    <source>
        <dbReference type="EMBL" id="KAL0058903.1"/>
    </source>
</evidence>
<keyword evidence="7" id="KW-0378">Hydrolase</keyword>
<evidence type="ECO:0000256" key="1">
    <source>
        <dbReference type="ARBA" id="ARBA00000077"/>
    </source>
</evidence>